<accession>A0ABR1K3R4</accession>
<dbReference type="Proteomes" id="UP001498398">
    <property type="component" value="Unassembled WGS sequence"/>
</dbReference>
<sequence>MNHGYMCVPMKSPTPIDCWERLGFGSPDITAPADSLEWSVKNKLTRIFSGIKDAFDSGQVTLP</sequence>
<organism evidence="1 2">
    <name type="scientific">Marasmiellus scandens</name>
    <dbReference type="NCBI Taxonomy" id="2682957"/>
    <lineage>
        <taxon>Eukaryota</taxon>
        <taxon>Fungi</taxon>
        <taxon>Dikarya</taxon>
        <taxon>Basidiomycota</taxon>
        <taxon>Agaricomycotina</taxon>
        <taxon>Agaricomycetes</taxon>
        <taxon>Agaricomycetidae</taxon>
        <taxon>Agaricales</taxon>
        <taxon>Marasmiineae</taxon>
        <taxon>Omphalotaceae</taxon>
        <taxon>Marasmiellus</taxon>
    </lineage>
</organism>
<dbReference type="EMBL" id="JBANRG010000001">
    <property type="protein sequence ID" value="KAK7472200.1"/>
    <property type="molecule type" value="Genomic_DNA"/>
</dbReference>
<evidence type="ECO:0000313" key="2">
    <source>
        <dbReference type="Proteomes" id="UP001498398"/>
    </source>
</evidence>
<evidence type="ECO:0000313" key="1">
    <source>
        <dbReference type="EMBL" id="KAK7472200.1"/>
    </source>
</evidence>
<gene>
    <name evidence="1" type="ORF">VKT23_000322</name>
</gene>
<keyword evidence="2" id="KW-1185">Reference proteome</keyword>
<reference evidence="1 2" key="1">
    <citation type="submission" date="2024-01" db="EMBL/GenBank/DDBJ databases">
        <title>A draft genome for the cacao thread blight pathogen Marasmiellus scandens.</title>
        <authorList>
            <person name="Baruah I.K."/>
            <person name="Leung J."/>
            <person name="Bukari Y."/>
            <person name="Amoako-Attah I."/>
            <person name="Meinhardt L.W."/>
            <person name="Bailey B.A."/>
            <person name="Cohen S.P."/>
        </authorList>
    </citation>
    <scope>NUCLEOTIDE SEQUENCE [LARGE SCALE GENOMIC DNA]</scope>
    <source>
        <strain evidence="1 2">GH-19</strain>
    </source>
</reference>
<proteinExistence type="predicted"/>
<comment type="caution">
    <text evidence="1">The sequence shown here is derived from an EMBL/GenBank/DDBJ whole genome shotgun (WGS) entry which is preliminary data.</text>
</comment>
<name>A0ABR1K3R4_9AGAR</name>
<protein>
    <submittedName>
        <fullName evidence="1">Uncharacterized protein</fullName>
    </submittedName>
</protein>